<proteinExistence type="predicted"/>
<dbReference type="PANTHER" id="PTHR36698">
    <property type="entry name" value="BLL5892 PROTEIN"/>
    <property type="match status" value="1"/>
</dbReference>
<organism evidence="3 4">
    <name type="scientific">Janthinobacterium agaricidamnosum NBRC 102515 = DSM 9628</name>
    <dbReference type="NCBI Taxonomy" id="1349767"/>
    <lineage>
        <taxon>Bacteria</taxon>
        <taxon>Pseudomonadati</taxon>
        <taxon>Pseudomonadota</taxon>
        <taxon>Betaproteobacteria</taxon>
        <taxon>Burkholderiales</taxon>
        <taxon>Oxalobacteraceae</taxon>
        <taxon>Janthinobacterium</taxon>
    </lineage>
</organism>
<dbReference type="Pfam" id="PF02470">
    <property type="entry name" value="MlaD"/>
    <property type="match status" value="1"/>
</dbReference>
<evidence type="ECO:0000259" key="2">
    <source>
        <dbReference type="Pfam" id="PF02470"/>
    </source>
</evidence>
<dbReference type="HOGENOM" id="CLU_013850_1_1_4"/>
<sequence>MENRSHALMTGFFTIALLAAAVLFGVWFNRDRVERVPYLLATTQSVPGLNPQASVRYRGLEVGKVDAIDFDTRVTGQILVHLSVDPDAPITQTTYAMLGYQGVTGIAYIQLDDELTGSRLLTTSVANPARIPLRPGLLDQLEKRGKKLLDQAEQLTSKANSLLSPENQAAMLGAFQDISKAAKAFSAIPQQLEPTLSKLPGLVDQTRQSLTSMNAAANDVSKLANNWDTLGSKLQAPGGAIDKLGATVDRVGGSVETVANGVQLEVLPQIIDLSMEARSSMRALKGTMNSLNERPQSILFGAPAVPPGPGEAGFVAPTK</sequence>
<keyword evidence="1" id="KW-0472">Membrane</keyword>
<reference evidence="3 4" key="1">
    <citation type="journal article" date="2015" name="Genome Announc.">
        <title>Genome Sequence of Mushroom Soft-Rot Pathogen Janthinobacterium agaricidamnosum.</title>
        <authorList>
            <person name="Graupner K."/>
            <person name="Lackner G."/>
            <person name="Hertweck C."/>
        </authorList>
    </citation>
    <scope>NUCLEOTIDE SEQUENCE [LARGE SCALE GENOMIC DNA]</scope>
    <source>
        <strain evidence="4">NBRC 102515 / DSM 9628</strain>
    </source>
</reference>
<keyword evidence="1" id="KW-0812">Transmembrane</keyword>
<evidence type="ECO:0000256" key="1">
    <source>
        <dbReference type="SAM" id="Phobius"/>
    </source>
</evidence>
<dbReference type="AlphaFoldDB" id="W0V0P9"/>
<accession>W0V0P9</accession>
<name>W0V0P9_9BURK</name>
<keyword evidence="1" id="KW-1133">Transmembrane helix</keyword>
<feature type="domain" description="Mce/MlaD" evidence="2">
    <location>
        <begin position="40"/>
        <end position="112"/>
    </location>
</feature>
<feature type="transmembrane region" description="Helical" evidence="1">
    <location>
        <begin position="7"/>
        <end position="28"/>
    </location>
</feature>
<dbReference type="KEGG" id="jag:GJA_250"/>
<gene>
    <name evidence="3" type="ORF">GJA_250</name>
</gene>
<keyword evidence="4" id="KW-1185">Reference proteome</keyword>
<dbReference type="OrthoDB" id="5294672at2"/>
<dbReference type="InterPro" id="IPR003399">
    <property type="entry name" value="Mce/MlaD"/>
</dbReference>
<dbReference type="eggNOG" id="COG1463">
    <property type="taxonomic scope" value="Bacteria"/>
</dbReference>
<dbReference type="RefSeq" id="WP_038487856.1">
    <property type="nucleotide sequence ID" value="NZ_BCTH01000094.1"/>
</dbReference>
<evidence type="ECO:0000313" key="3">
    <source>
        <dbReference type="EMBL" id="CDG80913.1"/>
    </source>
</evidence>
<dbReference type="STRING" id="1349767.GJA_250"/>
<protein>
    <submittedName>
        <fullName evidence="3">Mce related family protein</fullName>
    </submittedName>
</protein>
<dbReference type="PANTHER" id="PTHR36698:SF2">
    <property type="entry name" value="MCE_MLAD DOMAIN-CONTAINING PROTEIN"/>
    <property type="match status" value="1"/>
</dbReference>
<evidence type="ECO:0000313" key="4">
    <source>
        <dbReference type="Proteomes" id="UP000027604"/>
    </source>
</evidence>
<dbReference type="EMBL" id="HG322949">
    <property type="protein sequence ID" value="CDG80913.1"/>
    <property type="molecule type" value="Genomic_DNA"/>
</dbReference>
<dbReference type="PATRIC" id="fig|1349767.4.peg.4885"/>
<dbReference type="Proteomes" id="UP000027604">
    <property type="component" value="Chromosome I"/>
</dbReference>